<dbReference type="PRINTS" id="PR00385">
    <property type="entry name" value="P450"/>
</dbReference>
<keyword evidence="9" id="KW-1185">Reference proteome</keyword>
<dbReference type="SUPFAM" id="SSF48264">
    <property type="entry name" value="Cytochrome P450"/>
    <property type="match status" value="1"/>
</dbReference>
<evidence type="ECO:0000313" key="9">
    <source>
        <dbReference type="Proteomes" id="UP000799291"/>
    </source>
</evidence>
<evidence type="ECO:0000256" key="7">
    <source>
        <dbReference type="SAM" id="Phobius"/>
    </source>
</evidence>
<evidence type="ECO:0000256" key="2">
    <source>
        <dbReference type="ARBA" id="ARBA00010617"/>
    </source>
</evidence>
<dbReference type="PANTHER" id="PTHR24305:SF166">
    <property type="entry name" value="CYTOCHROME P450 12A4, MITOCHONDRIAL-RELATED"/>
    <property type="match status" value="1"/>
</dbReference>
<sequence>MLGVQLTPAILAILIPVGLLLQLFIAYLRNPLRKIPAAHPLAPFTSLWIYYVRWRSIENATLKAAHDRLGPVVCLGPNEISVNCVNGGIRDVYAGGFEKGETNGQFNWYGFFANFGGVPNMFSTGGNKKHSLRKRMLSNIYSKSVVTASPALLAQMSTILYDRFLPYLASTLSQEDLGVLNIYALLSATTMDIVTGYIFGLKSSSNLLQHPKTLVWFLDLYNSRRSFNFWPQELPSFTAFMEKWFRYRLVPKWVDEANGEIEKWTRDMCESAGSVLSRGDMEVADTPVVYQQLSTALLKEAKKAGKEKADLSYQIASETLDHLAAGFDTSGITLTYVIHELSRNPETQARLQQELQTLSPRIAASSSPSLPDPKAVDALPLLHAVIWETLRLHTAIPGPQPRVTPPQGCRLGTEDKPYFVPGGVRVSASAGLLHLNEDVYECASQWRPDRWLGLDRIDQEKRKDMESRWFWAFGSGGRMCVGSHLAVYQMKYIIAALYSTYTTSIVDDAGIEQVDAYTAPPASDKLMIRLERLDD</sequence>
<dbReference type="PANTHER" id="PTHR24305">
    <property type="entry name" value="CYTOCHROME P450"/>
    <property type="match status" value="1"/>
</dbReference>
<keyword evidence="3 5" id="KW-0479">Metal-binding</keyword>
<dbReference type="InterPro" id="IPR017972">
    <property type="entry name" value="Cyt_P450_CS"/>
</dbReference>
<feature type="transmembrane region" description="Helical" evidence="7">
    <location>
        <begin position="6"/>
        <end position="28"/>
    </location>
</feature>
<organism evidence="8 9">
    <name type="scientific">Lentithecium fluviatile CBS 122367</name>
    <dbReference type="NCBI Taxonomy" id="1168545"/>
    <lineage>
        <taxon>Eukaryota</taxon>
        <taxon>Fungi</taxon>
        <taxon>Dikarya</taxon>
        <taxon>Ascomycota</taxon>
        <taxon>Pezizomycotina</taxon>
        <taxon>Dothideomycetes</taxon>
        <taxon>Pleosporomycetidae</taxon>
        <taxon>Pleosporales</taxon>
        <taxon>Massarineae</taxon>
        <taxon>Lentitheciaceae</taxon>
        <taxon>Lentithecium</taxon>
    </lineage>
</organism>
<comment type="cofactor">
    <cofactor evidence="1 5">
        <name>heme</name>
        <dbReference type="ChEBI" id="CHEBI:30413"/>
    </cofactor>
</comment>
<keyword evidence="7" id="KW-0472">Membrane</keyword>
<dbReference type="InterPro" id="IPR001128">
    <property type="entry name" value="Cyt_P450"/>
</dbReference>
<proteinExistence type="inferred from homology"/>
<evidence type="ECO:0000256" key="6">
    <source>
        <dbReference type="RuleBase" id="RU000461"/>
    </source>
</evidence>
<evidence type="ECO:0000256" key="3">
    <source>
        <dbReference type="ARBA" id="ARBA00022723"/>
    </source>
</evidence>
<feature type="transmembrane region" description="Helical" evidence="7">
    <location>
        <begin position="180"/>
        <end position="200"/>
    </location>
</feature>
<dbReference type="GO" id="GO:0004497">
    <property type="term" value="F:monooxygenase activity"/>
    <property type="evidence" value="ECO:0007669"/>
    <property type="project" value="UniProtKB-KW"/>
</dbReference>
<feature type="transmembrane region" description="Helical" evidence="7">
    <location>
        <begin position="140"/>
        <end position="160"/>
    </location>
</feature>
<dbReference type="InterPro" id="IPR036396">
    <property type="entry name" value="Cyt_P450_sf"/>
</dbReference>
<dbReference type="OrthoDB" id="1470350at2759"/>
<reference evidence="8" key="1">
    <citation type="journal article" date="2020" name="Stud. Mycol.">
        <title>101 Dothideomycetes genomes: a test case for predicting lifestyles and emergence of pathogens.</title>
        <authorList>
            <person name="Haridas S."/>
            <person name="Albert R."/>
            <person name="Binder M."/>
            <person name="Bloem J."/>
            <person name="Labutti K."/>
            <person name="Salamov A."/>
            <person name="Andreopoulos B."/>
            <person name="Baker S."/>
            <person name="Barry K."/>
            <person name="Bills G."/>
            <person name="Bluhm B."/>
            <person name="Cannon C."/>
            <person name="Castanera R."/>
            <person name="Culley D."/>
            <person name="Daum C."/>
            <person name="Ezra D."/>
            <person name="Gonzalez J."/>
            <person name="Henrissat B."/>
            <person name="Kuo A."/>
            <person name="Liang C."/>
            <person name="Lipzen A."/>
            <person name="Lutzoni F."/>
            <person name="Magnuson J."/>
            <person name="Mondo S."/>
            <person name="Nolan M."/>
            <person name="Ohm R."/>
            <person name="Pangilinan J."/>
            <person name="Park H.-J."/>
            <person name="Ramirez L."/>
            <person name="Alfaro M."/>
            <person name="Sun H."/>
            <person name="Tritt A."/>
            <person name="Yoshinaga Y."/>
            <person name="Zwiers L.-H."/>
            <person name="Turgeon B."/>
            <person name="Goodwin S."/>
            <person name="Spatafora J."/>
            <person name="Crous P."/>
            <person name="Grigoriev I."/>
        </authorList>
    </citation>
    <scope>NUCLEOTIDE SEQUENCE</scope>
    <source>
        <strain evidence="8">CBS 122367</strain>
    </source>
</reference>
<dbReference type="GO" id="GO:0016705">
    <property type="term" value="F:oxidoreductase activity, acting on paired donors, with incorporation or reduction of molecular oxygen"/>
    <property type="evidence" value="ECO:0007669"/>
    <property type="project" value="InterPro"/>
</dbReference>
<keyword evidence="7" id="KW-1133">Transmembrane helix</keyword>
<keyword evidence="6" id="KW-0560">Oxidoreductase</keyword>
<evidence type="ECO:0000256" key="5">
    <source>
        <dbReference type="PIRSR" id="PIRSR602401-1"/>
    </source>
</evidence>
<dbReference type="Gene3D" id="1.10.630.10">
    <property type="entry name" value="Cytochrome P450"/>
    <property type="match status" value="1"/>
</dbReference>
<accession>A0A6G1JK90</accession>
<evidence type="ECO:0000256" key="1">
    <source>
        <dbReference type="ARBA" id="ARBA00001971"/>
    </source>
</evidence>
<protein>
    <submittedName>
        <fullName evidence="8">Cytochrome P450</fullName>
    </submittedName>
</protein>
<keyword evidence="4 5" id="KW-0408">Iron</keyword>
<dbReference type="AlphaFoldDB" id="A0A6G1JK90"/>
<dbReference type="Pfam" id="PF00067">
    <property type="entry name" value="p450"/>
    <property type="match status" value="1"/>
</dbReference>
<dbReference type="GO" id="GO:0005506">
    <property type="term" value="F:iron ion binding"/>
    <property type="evidence" value="ECO:0007669"/>
    <property type="project" value="InterPro"/>
</dbReference>
<gene>
    <name evidence="8" type="ORF">K458DRAFT_438504</name>
</gene>
<dbReference type="PRINTS" id="PR00463">
    <property type="entry name" value="EP450I"/>
</dbReference>
<dbReference type="PROSITE" id="PS00086">
    <property type="entry name" value="CYTOCHROME_P450"/>
    <property type="match status" value="1"/>
</dbReference>
<keyword evidence="6" id="KW-0503">Monooxygenase</keyword>
<name>A0A6G1JK90_9PLEO</name>
<dbReference type="Proteomes" id="UP000799291">
    <property type="component" value="Unassembled WGS sequence"/>
</dbReference>
<keyword evidence="7" id="KW-0812">Transmembrane</keyword>
<evidence type="ECO:0000313" key="8">
    <source>
        <dbReference type="EMBL" id="KAF2690641.1"/>
    </source>
</evidence>
<comment type="similarity">
    <text evidence="2 6">Belongs to the cytochrome P450 family.</text>
</comment>
<dbReference type="GO" id="GO:0020037">
    <property type="term" value="F:heme binding"/>
    <property type="evidence" value="ECO:0007669"/>
    <property type="project" value="InterPro"/>
</dbReference>
<feature type="binding site" description="axial binding residue" evidence="5">
    <location>
        <position position="480"/>
    </location>
    <ligand>
        <name>heme</name>
        <dbReference type="ChEBI" id="CHEBI:30413"/>
    </ligand>
    <ligandPart>
        <name>Fe</name>
        <dbReference type="ChEBI" id="CHEBI:18248"/>
    </ligandPart>
</feature>
<keyword evidence="5 6" id="KW-0349">Heme</keyword>
<dbReference type="EMBL" id="MU005570">
    <property type="protein sequence ID" value="KAF2690641.1"/>
    <property type="molecule type" value="Genomic_DNA"/>
</dbReference>
<evidence type="ECO:0000256" key="4">
    <source>
        <dbReference type="ARBA" id="ARBA00023004"/>
    </source>
</evidence>
<dbReference type="CDD" id="cd11059">
    <property type="entry name" value="CYP_fungal"/>
    <property type="match status" value="1"/>
</dbReference>
<dbReference type="InterPro" id="IPR050121">
    <property type="entry name" value="Cytochrome_P450_monoxygenase"/>
</dbReference>
<dbReference type="InterPro" id="IPR002401">
    <property type="entry name" value="Cyt_P450_E_grp-I"/>
</dbReference>